<protein>
    <submittedName>
        <fullName evidence="1">HD domain-containing protein</fullName>
    </submittedName>
</protein>
<sequence>MYTSIYTEEIPVLLEQLANTTEMQRLSDIGMHCGCEYTNYPFYQMEKIRYTRFTHSVGVSKIVWNFTHDIRQAIAGLFHDIATPAFAHTIDFLQGDHLRQESTEDKTLLFIENSREISVLLKKHHIRIDDVCDYHQYPIADNGTPMLSADRLEYTFGNGYCLYNMGLEILSSLYKELTIATNEHGTEELCFQSIDAAKKFTEISLRNSHFFVSDQDRFSMQYLADLIRLAIENGVLLQDDLYETESKVIKKLNNNKQLSELWKNYTELTAVAVSAEKPENKYSVNISAKKRYIDPLVLCDNKTKRLTEIDLGVLDQIQTFLNIDFNQWIFAV</sequence>
<dbReference type="InterPro" id="IPR003607">
    <property type="entry name" value="HD/PDEase_dom"/>
</dbReference>
<dbReference type="Gene3D" id="1.10.3210.10">
    <property type="entry name" value="Hypothetical protein af1432"/>
    <property type="match status" value="1"/>
</dbReference>
<dbReference type="CDD" id="cd00077">
    <property type="entry name" value="HDc"/>
    <property type="match status" value="1"/>
</dbReference>
<keyword evidence="2" id="KW-1185">Reference proteome</keyword>
<dbReference type="Proteomes" id="UP000464314">
    <property type="component" value="Chromosome"/>
</dbReference>
<accession>A0A6P1TJH8</accession>
<proteinExistence type="predicted"/>
<organism evidence="1 2">
    <name type="scientific">Anaerocolumna sedimenticola</name>
    <dbReference type="NCBI Taxonomy" id="2696063"/>
    <lineage>
        <taxon>Bacteria</taxon>
        <taxon>Bacillati</taxon>
        <taxon>Bacillota</taxon>
        <taxon>Clostridia</taxon>
        <taxon>Lachnospirales</taxon>
        <taxon>Lachnospiraceae</taxon>
        <taxon>Anaerocolumna</taxon>
    </lineage>
</organism>
<name>A0A6P1TJH8_9FIRM</name>
<dbReference type="KEGG" id="anr:Ana3638_02395"/>
<reference evidence="1 2" key="1">
    <citation type="submission" date="2020-01" db="EMBL/GenBank/DDBJ databases">
        <title>Genome analysis of Anaerocolumna sp. CBA3638.</title>
        <authorList>
            <person name="Kim J."/>
            <person name="Roh S.W."/>
        </authorList>
    </citation>
    <scope>NUCLEOTIDE SEQUENCE [LARGE SCALE GENOMIC DNA]</scope>
    <source>
        <strain evidence="1 2">CBA3638</strain>
    </source>
</reference>
<dbReference type="SUPFAM" id="SSF109604">
    <property type="entry name" value="HD-domain/PDEase-like"/>
    <property type="match status" value="1"/>
</dbReference>
<dbReference type="AlphaFoldDB" id="A0A6P1TJH8"/>
<dbReference type="RefSeq" id="WP_161836631.1">
    <property type="nucleotide sequence ID" value="NZ_CP048000.1"/>
</dbReference>
<dbReference type="EMBL" id="CP048000">
    <property type="protein sequence ID" value="QHQ59795.1"/>
    <property type="molecule type" value="Genomic_DNA"/>
</dbReference>
<evidence type="ECO:0000313" key="2">
    <source>
        <dbReference type="Proteomes" id="UP000464314"/>
    </source>
</evidence>
<gene>
    <name evidence="1" type="ORF">Ana3638_02395</name>
</gene>
<evidence type="ECO:0000313" key="1">
    <source>
        <dbReference type="EMBL" id="QHQ59795.1"/>
    </source>
</evidence>